<sequence>MNKKLALIFSTIFHPLLVPGLLIWSLYLISPMIVTPLTGESFYVYLRVVFLMTGVFPLILLLLLRMTYIAFLTRLFFYRIIKNQSVVSFLLQNKPLLVSIRKHKKGKAFTMPLRNERIFPFLMISLIYCMSCYLFVFRFSINSVTNAIFIAMTVLVILVTIITIFFKISIHATTLSASVGIAFGYGIYYPVITNYFWYVAVIVAICGIVSTARLALGSHNLKEVIGGLILGYGVGLMAMILH</sequence>
<proteinExistence type="predicted"/>
<accession>A0A4D7K885</accession>
<reference evidence="2 3" key="1">
    <citation type="submission" date="2018-04" db="EMBL/GenBank/DDBJ databases">
        <title>Complete genome uncultured novel isolate.</title>
        <authorList>
            <person name="Merlino G."/>
        </authorList>
    </citation>
    <scope>NUCLEOTIDE SEQUENCE [LARGE SCALE GENOMIC DNA]</scope>
    <source>
        <strain evidence="3">R1DC9</strain>
    </source>
</reference>
<feature type="transmembrane region" description="Helical" evidence="1">
    <location>
        <begin position="42"/>
        <end position="64"/>
    </location>
</feature>
<dbReference type="RefSeq" id="WP_137092537.1">
    <property type="nucleotide sequence ID" value="NZ_CP028923.1"/>
</dbReference>
<feature type="transmembrane region" description="Helical" evidence="1">
    <location>
        <begin position="118"/>
        <end position="141"/>
    </location>
</feature>
<protein>
    <recommendedName>
        <fullName evidence="4">PAP2 superfamily protein</fullName>
    </recommendedName>
</protein>
<dbReference type="AlphaFoldDB" id="A0A4D7K885"/>
<evidence type="ECO:0000256" key="1">
    <source>
        <dbReference type="SAM" id="Phobius"/>
    </source>
</evidence>
<name>A0A4D7K885_9BACT</name>
<keyword evidence="3" id="KW-1185">Reference proteome</keyword>
<evidence type="ECO:0000313" key="2">
    <source>
        <dbReference type="EMBL" id="QCK16944.1"/>
    </source>
</evidence>
<gene>
    <name evidence="2" type="ORF">DCC35_20520</name>
</gene>
<evidence type="ECO:0000313" key="3">
    <source>
        <dbReference type="Proteomes" id="UP000298616"/>
    </source>
</evidence>
<keyword evidence="1" id="KW-0472">Membrane</keyword>
<keyword evidence="1" id="KW-1133">Transmembrane helix</keyword>
<dbReference type="KEGG" id="fpf:DCC35_20520"/>
<dbReference type="Proteomes" id="UP000298616">
    <property type="component" value="Chromosome"/>
</dbReference>
<feature type="transmembrane region" description="Helical" evidence="1">
    <location>
        <begin position="147"/>
        <end position="166"/>
    </location>
</feature>
<dbReference type="OrthoDB" id="9786064at2"/>
<dbReference type="EMBL" id="CP028923">
    <property type="protein sequence ID" value="QCK16944.1"/>
    <property type="molecule type" value="Genomic_DNA"/>
</dbReference>
<feature type="transmembrane region" description="Helical" evidence="1">
    <location>
        <begin position="223"/>
        <end position="241"/>
    </location>
</feature>
<feature type="transmembrane region" description="Helical" evidence="1">
    <location>
        <begin position="173"/>
        <end position="189"/>
    </location>
</feature>
<organism evidence="2 3">
    <name type="scientific">Mangrovivirga cuniculi</name>
    <dbReference type="NCBI Taxonomy" id="2715131"/>
    <lineage>
        <taxon>Bacteria</taxon>
        <taxon>Pseudomonadati</taxon>
        <taxon>Bacteroidota</taxon>
        <taxon>Cytophagia</taxon>
        <taxon>Cytophagales</taxon>
        <taxon>Mangrovivirgaceae</taxon>
        <taxon>Mangrovivirga</taxon>
    </lineage>
</organism>
<feature type="transmembrane region" description="Helical" evidence="1">
    <location>
        <begin position="195"/>
        <end position="216"/>
    </location>
</feature>
<evidence type="ECO:0008006" key="4">
    <source>
        <dbReference type="Google" id="ProtNLM"/>
    </source>
</evidence>
<keyword evidence="1" id="KW-0812">Transmembrane</keyword>
<feature type="transmembrane region" description="Helical" evidence="1">
    <location>
        <begin position="7"/>
        <end position="30"/>
    </location>
</feature>